<dbReference type="InterPro" id="IPR006153">
    <property type="entry name" value="Cation/H_exchanger_TM"/>
</dbReference>
<feature type="transmembrane region" description="Helical" evidence="12">
    <location>
        <begin position="59"/>
        <end position="78"/>
    </location>
</feature>
<dbReference type="PANTHER" id="PTHR46157:SF8">
    <property type="entry name" value="GLUTATHIONE-REGULATED POTASSIUM-EFFLUX SYSTEM PROTEIN"/>
    <property type="match status" value="1"/>
</dbReference>
<feature type="transmembrane region" description="Helical" evidence="12">
    <location>
        <begin position="186"/>
        <end position="207"/>
    </location>
</feature>
<dbReference type="RefSeq" id="WP_266344305.1">
    <property type="nucleotide sequence ID" value="NZ_JAPKNH010000004.1"/>
</dbReference>
<gene>
    <name evidence="14" type="ORF">ACFPP9_11720</name>
</gene>
<reference evidence="15" key="1">
    <citation type="journal article" date="2019" name="Int. J. Syst. Evol. Microbiol.">
        <title>The Global Catalogue of Microorganisms (GCM) 10K type strain sequencing project: providing services to taxonomists for standard genome sequencing and annotation.</title>
        <authorList>
            <consortium name="The Broad Institute Genomics Platform"/>
            <consortium name="The Broad Institute Genome Sequencing Center for Infectious Disease"/>
            <person name="Wu L."/>
            <person name="Ma J."/>
        </authorList>
    </citation>
    <scope>NUCLEOTIDE SEQUENCE [LARGE SCALE GENOMIC DNA]</scope>
    <source>
        <strain evidence="15">KACC 12633</strain>
    </source>
</reference>
<sequence length="609" mass="64381">MSVDTQGTDLVQLVALLGAAVIAVPISKRLGLGTVLGYLAAGLAIGPYGLKLFTDPQSILHVAELGVVLFLFIIGLEMRPSRLWSLRGEIFGLGVAQVVACGALLTGLGVVAGFPPTVAFIAGMGFVLSSTAIVMQILEERGDTATPAGQRVISILLLEDLAIVPLLAAVALLGSHGAAADGPSRWMSIVIAIGSLAALIAAGRWLLNPMFRVLASVQAREVMTAAALLVVFGAALAMQIGGLSMAMGAFLAGVLLSESSFRHQLEADIEPFRGILLGLFFLSVGMSLDLGVIARHWQTIAFAVVAYMVLKSAGIYVIARLLKADHAEALTRAVLLAQGGEFAFVLYAAATASGIFTGEVNAMLTATVIISMVLTPLGMLALKWVLPKPTPEQLEEDFNGAGGRVLMIGFGRFGQISAQFLLAEGVDVTAIDSDAEMIRAASRFGFKVYFGDGTRLDVLRAAGIENSQIVAICTDKPEVTDKIVELIQSEFPFVQLYVRSYDRGHTLRLLKKGVNYQMRETLESAFTFGAAALDGLGVAPERIADIAENLRTRDAARLAAQQAGGLLSAGRDLFVTQAIKPEPEPLTVPKRESRTLNKEAEPAKAEPVE</sequence>
<feature type="transmembrane region" description="Helical" evidence="12">
    <location>
        <begin position="362"/>
        <end position="382"/>
    </location>
</feature>
<dbReference type="InterPro" id="IPR003148">
    <property type="entry name" value="RCK_N"/>
</dbReference>
<dbReference type="Proteomes" id="UP001596150">
    <property type="component" value="Unassembled WGS sequence"/>
</dbReference>
<keyword evidence="8 12" id="KW-1133">Transmembrane helix</keyword>
<evidence type="ECO:0000256" key="2">
    <source>
        <dbReference type="ARBA" id="ARBA00005551"/>
    </source>
</evidence>
<comment type="caution">
    <text evidence="14">The sequence shown here is derived from an EMBL/GenBank/DDBJ whole genome shotgun (WGS) entry which is preliminary data.</text>
</comment>
<dbReference type="EMBL" id="JBHSML010000003">
    <property type="protein sequence ID" value="MFC5516441.1"/>
    <property type="molecule type" value="Genomic_DNA"/>
</dbReference>
<dbReference type="NCBIfam" id="TIGR00932">
    <property type="entry name" value="2a37"/>
    <property type="match status" value="1"/>
</dbReference>
<feature type="domain" description="RCK N-terminal" evidence="13">
    <location>
        <begin position="402"/>
        <end position="523"/>
    </location>
</feature>
<keyword evidence="3" id="KW-0813">Transport</keyword>
<evidence type="ECO:0000256" key="7">
    <source>
        <dbReference type="ARBA" id="ARBA00022958"/>
    </source>
</evidence>
<comment type="subcellular location">
    <subcellularLocation>
        <location evidence="1">Membrane</location>
        <topology evidence="1">Multi-pass membrane protein</topology>
    </subcellularLocation>
</comment>
<keyword evidence="15" id="KW-1185">Reference proteome</keyword>
<dbReference type="PANTHER" id="PTHR46157">
    <property type="entry name" value="K(+) EFFLUX ANTIPORTER 3, CHLOROPLASTIC"/>
    <property type="match status" value="1"/>
</dbReference>
<dbReference type="InterPro" id="IPR036291">
    <property type="entry name" value="NAD(P)-bd_dom_sf"/>
</dbReference>
<evidence type="ECO:0000313" key="15">
    <source>
        <dbReference type="Proteomes" id="UP001596150"/>
    </source>
</evidence>
<keyword evidence="10 12" id="KW-0472">Membrane</keyword>
<evidence type="ECO:0000256" key="1">
    <source>
        <dbReference type="ARBA" id="ARBA00004141"/>
    </source>
</evidence>
<dbReference type="Pfam" id="PF00999">
    <property type="entry name" value="Na_H_Exchanger"/>
    <property type="match status" value="1"/>
</dbReference>
<evidence type="ECO:0000256" key="6">
    <source>
        <dbReference type="ARBA" id="ARBA00022692"/>
    </source>
</evidence>
<evidence type="ECO:0000256" key="8">
    <source>
        <dbReference type="ARBA" id="ARBA00022989"/>
    </source>
</evidence>
<feature type="transmembrane region" description="Helical" evidence="12">
    <location>
        <begin position="273"/>
        <end position="294"/>
    </location>
</feature>
<feature type="transmembrane region" description="Helical" evidence="12">
    <location>
        <begin position="334"/>
        <end position="356"/>
    </location>
</feature>
<name>A0ABW0PV04_9HYPH</name>
<proteinExistence type="inferred from homology"/>
<evidence type="ECO:0000256" key="9">
    <source>
        <dbReference type="ARBA" id="ARBA00023065"/>
    </source>
</evidence>
<comment type="similarity">
    <text evidence="2">Belongs to the monovalent cation:proton antiporter 2 (CPA2) transporter (TC 2.A.37) family.</text>
</comment>
<feature type="transmembrane region" description="Helical" evidence="12">
    <location>
        <begin position="6"/>
        <end position="26"/>
    </location>
</feature>
<dbReference type="Pfam" id="PF02254">
    <property type="entry name" value="TrkA_N"/>
    <property type="match status" value="1"/>
</dbReference>
<keyword evidence="9" id="KW-0406">Ion transport</keyword>
<dbReference type="SUPFAM" id="SSF51735">
    <property type="entry name" value="NAD(P)-binding Rossmann-fold domains"/>
    <property type="match status" value="1"/>
</dbReference>
<evidence type="ECO:0000256" key="10">
    <source>
        <dbReference type="ARBA" id="ARBA00023136"/>
    </source>
</evidence>
<feature type="region of interest" description="Disordered" evidence="11">
    <location>
        <begin position="580"/>
        <end position="609"/>
    </location>
</feature>
<dbReference type="Gene3D" id="1.20.1530.20">
    <property type="match status" value="1"/>
</dbReference>
<feature type="transmembrane region" description="Helical" evidence="12">
    <location>
        <begin position="118"/>
        <end position="138"/>
    </location>
</feature>
<evidence type="ECO:0000313" key="14">
    <source>
        <dbReference type="EMBL" id="MFC5516441.1"/>
    </source>
</evidence>
<keyword evidence="5" id="KW-0633">Potassium transport</keyword>
<dbReference type="InterPro" id="IPR004771">
    <property type="entry name" value="K/H_exchanger"/>
</dbReference>
<protein>
    <submittedName>
        <fullName evidence="14">Monovalent cation:proton antiporter-2 (CPA2) family protein</fullName>
    </submittedName>
</protein>
<dbReference type="PROSITE" id="PS51201">
    <property type="entry name" value="RCK_N"/>
    <property type="match status" value="1"/>
</dbReference>
<evidence type="ECO:0000256" key="4">
    <source>
        <dbReference type="ARBA" id="ARBA00022449"/>
    </source>
</evidence>
<dbReference type="InterPro" id="IPR038770">
    <property type="entry name" value="Na+/solute_symporter_sf"/>
</dbReference>
<keyword evidence="7" id="KW-0630">Potassium</keyword>
<feature type="transmembrane region" description="Helical" evidence="12">
    <location>
        <begin position="150"/>
        <end position="174"/>
    </location>
</feature>
<accession>A0ABW0PV04</accession>
<feature type="compositionally biased region" description="Basic and acidic residues" evidence="11">
    <location>
        <begin position="589"/>
        <end position="609"/>
    </location>
</feature>
<evidence type="ECO:0000256" key="12">
    <source>
        <dbReference type="SAM" id="Phobius"/>
    </source>
</evidence>
<evidence type="ECO:0000256" key="5">
    <source>
        <dbReference type="ARBA" id="ARBA00022538"/>
    </source>
</evidence>
<evidence type="ECO:0000256" key="11">
    <source>
        <dbReference type="SAM" id="MobiDB-lite"/>
    </source>
</evidence>
<feature type="transmembrane region" description="Helical" evidence="12">
    <location>
        <begin position="300"/>
        <end position="322"/>
    </location>
</feature>
<keyword evidence="4" id="KW-0050">Antiport</keyword>
<organism evidence="14 15">
    <name type="scientific">Kaistia terrae</name>
    <dbReference type="NCBI Taxonomy" id="537017"/>
    <lineage>
        <taxon>Bacteria</taxon>
        <taxon>Pseudomonadati</taxon>
        <taxon>Pseudomonadota</taxon>
        <taxon>Alphaproteobacteria</taxon>
        <taxon>Hyphomicrobiales</taxon>
        <taxon>Kaistiaceae</taxon>
        <taxon>Kaistia</taxon>
    </lineage>
</organism>
<feature type="transmembrane region" description="Helical" evidence="12">
    <location>
        <begin position="35"/>
        <end position="53"/>
    </location>
</feature>
<dbReference type="Gene3D" id="3.40.50.720">
    <property type="entry name" value="NAD(P)-binding Rossmann-like Domain"/>
    <property type="match status" value="1"/>
</dbReference>
<feature type="transmembrane region" description="Helical" evidence="12">
    <location>
        <begin position="90"/>
        <end position="112"/>
    </location>
</feature>
<evidence type="ECO:0000256" key="3">
    <source>
        <dbReference type="ARBA" id="ARBA00022448"/>
    </source>
</evidence>
<evidence type="ECO:0000259" key="13">
    <source>
        <dbReference type="PROSITE" id="PS51201"/>
    </source>
</evidence>
<keyword evidence="6 12" id="KW-0812">Transmembrane</keyword>